<feature type="region of interest" description="Disordered" evidence="1">
    <location>
        <begin position="138"/>
        <end position="157"/>
    </location>
</feature>
<sequence length="545" mass="59830">MAQGSPGSKLRKSISHGRGCSLGIGLPLKSIDDDLVLFTEMQKHETAKMRCISDSNLEPSISDLLKVDGDKDEYNWLLTPPDTPPVVSPDDDVSQAVNTPRSRRTTQKNSIQRQLMYGKTPRVSSSLKSFLAPKLNCAPQSKPLTLSTPKSSTPEPLSMRIGAIAQGFSCSRKGASPVKATHGRSDSSKNSTDPSSKFRRQSTSPSASKHASSSNSDRKYRVITTSCSKTSAAASDDDDDDTGSSRQRKMAFKQIDGGSKYGVKHEKTFESTNLGVADETCIEKAVLGEDVYSGNGISVASDTSCRRLPSPEFCFHLLDSPVAGNLNDEKSMKDLDAFFQNDTFGILDCSSIEDIHPLNGIGFQDHIYGAATQNSSNFVLDEQDDHCFHDSQSNKVPNYTNASESNCAEHPPCQANIAVEDLRKITQITFTMEEATDNIIFCSSIVHDLAYKVANIVMGNETAAIEGHCPKITHSVKSVTTQKYLRDTYYRRIKKSRNLKRKRQDTDNKKAPKNLGNNDKHKELAFSSDIMKPPKLESKCNCTIM</sequence>
<dbReference type="PANTHER" id="PTHR31949:SF3">
    <property type="entry name" value="RUN_FYVE DOMAIN PROTEIN"/>
    <property type="match status" value="1"/>
</dbReference>
<evidence type="ECO:0000313" key="3">
    <source>
        <dbReference type="Proteomes" id="UP001327560"/>
    </source>
</evidence>
<feature type="region of interest" description="Disordered" evidence="1">
    <location>
        <begin position="496"/>
        <end position="526"/>
    </location>
</feature>
<gene>
    <name evidence="2" type="ORF">Cni_G12870</name>
</gene>
<feature type="compositionally biased region" description="Low complexity" evidence="1">
    <location>
        <begin position="202"/>
        <end position="215"/>
    </location>
</feature>
<keyword evidence="3" id="KW-1185">Reference proteome</keyword>
<reference evidence="2 3" key="1">
    <citation type="submission" date="2023-10" db="EMBL/GenBank/DDBJ databases">
        <title>Chromosome-scale genome assembly provides insights into flower coloration mechanisms of Canna indica.</title>
        <authorList>
            <person name="Li C."/>
        </authorList>
    </citation>
    <scope>NUCLEOTIDE SEQUENCE [LARGE SCALE GENOMIC DNA]</scope>
    <source>
        <tissue evidence="2">Flower</tissue>
    </source>
</reference>
<accession>A0AAQ3K8Z4</accession>
<dbReference type="GO" id="GO:0043622">
    <property type="term" value="P:cortical microtubule organization"/>
    <property type="evidence" value="ECO:0007669"/>
    <property type="project" value="TreeGrafter"/>
</dbReference>
<organism evidence="2 3">
    <name type="scientific">Canna indica</name>
    <name type="common">Indian-shot</name>
    <dbReference type="NCBI Taxonomy" id="4628"/>
    <lineage>
        <taxon>Eukaryota</taxon>
        <taxon>Viridiplantae</taxon>
        <taxon>Streptophyta</taxon>
        <taxon>Embryophyta</taxon>
        <taxon>Tracheophyta</taxon>
        <taxon>Spermatophyta</taxon>
        <taxon>Magnoliopsida</taxon>
        <taxon>Liliopsida</taxon>
        <taxon>Zingiberales</taxon>
        <taxon>Cannaceae</taxon>
        <taxon>Canna</taxon>
    </lineage>
</organism>
<evidence type="ECO:0000256" key="1">
    <source>
        <dbReference type="SAM" id="MobiDB-lite"/>
    </source>
</evidence>
<dbReference type="EMBL" id="CP136893">
    <property type="protein sequence ID" value="WOL04149.1"/>
    <property type="molecule type" value="Genomic_DNA"/>
</dbReference>
<protein>
    <submittedName>
        <fullName evidence="2">Uncharacterized protein</fullName>
    </submittedName>
</protein>
<proteinExistence type="predicted"/>
<dbReference type="AlphaFoldDB" id="A0AAQ3K8Z4"/>
<feature type="compositionally biased region" description="Polar residues" evidence="1">
    <location>
        <begin position="138"/>
        <end position="155"/>
    </location>
</feature>
<evidence type="ECO:0000313" key="2">
    <source>
        <dbReference type="EMBL" id="WOL04149.1"/>
    </source>
</evidence>
<feature type="region of interest" description="Disordered" evidence="1">
    <location>
        <begin position="170"/>
        <end position="220"/>
    </location>
</feature>
<name>A0AAQ3K8Z4_9LILI</name>
<dbReference type="Proteomes" id="UP001327560">
    <property type="component" value="Chromosome 4"/>
</dbReference>
<dbReference type="GO" id="GO:0055028">
    <property type="term" value="C:cortical microtubule"/>
    <property type="evidence" value="ECO:0007669"/>
    <property type="project" value="TreeGrafter"/>
</dbReference>
<feature type="region of interest" description="Disordered" evidence="1">
    <location>
        <begin position="81"/>
        <end position="111"/>
    </location>
</feature>
<dbReference type="PANTHER" id="PTHR31949">
    <property type="entry name" value="GASTRIC MUCIN-LIKE PROTEIN"/>
    <property type="match status" value="1"/>
</dbReference>